<comment type="caution">
    <text evidence="2">Lacks conserved residue(s) required for the propagation of feature annotation.</text>
</comment>
<feature type="compositionally biased region" description="Basic and acidic residues" evidence="3">
    <location>
        <begin position="1088"/>
        <end position="1106"/>
    </location>
</feature>
<dbReference type="InterPro" id="IPR035983">
    <property type="entry name" value="Hect_E3_ubiquitin_ligase"/>
</dbReference>
<dbReference type="PANTHER" id="PTHR46654">
    <property type="entry name" value="E3 UBIQUITIN-PROTEIN LIGASE HECTD3"/>
    <property type="match status" value="1"/>
</dbReference>
<dbReference type="InterPro" id="IPR000569">
    <property type="entry name" value="HECT_dom"/>
</dbReference>
<feature type="region of interest" description="Disordered" evidence="3">
    <location>
        <begin position="688"/>
        <end position="805"/>
    </location>
</feature>
<feature type="compositionally biased region" description="Polar residues" evidence="3">
    <location>
        <begin position="739"/>
        <end position="748"/>
    </location>
</feature>
<organism evidence="5 6">
    <name type="scientific">Toxoplasma gondii p89</name>
    <dbReference type="NCBI Taxonomy" id="943119"/>
    <lineage>
        <taxon>Eukaryota</taxon>
        <taxon>Sar</taxon>
        <taxon>Alveolata</taxon>
        <taxon>Apicomplexa</taxon>
        <taxon>Conoidasida</taxon>
        <taxon>Coccidia</taxon>
        <taxon>Eucoccidiorida</taxon>
        <taxon>Eimeriorina</taxon>
        <taxon>Sarcocystidae</taxon>
        <taxon>Toxoplasma</taxon>
    </lineage>
</organism>
<gene>
    <name evidence="5" type="ORF">TGP89_209000B</name>
</gene>
<feature type="region of interest" description="Disordered" evidence="3">
    <location>
        <begin position="237"/>
        <end position="262"/>
    </location>
</feature>
<evidence type="ECO:0000259" key="4">
    <source>
        <dbReference type="PROSITE" id="PS50237"/>
    </source>
</evidence>
<dbReference type="SMART" id="SM00119">
    <property type="entry name" value="HECTc"/>
    <property type="match status" value="1"/>
</dbReference>
<evidence type="ECO:0000256" key="3">
    <source>
        <dbReference type="SAM" id="MobiDB-lite"/>
    </source>
</evidence>
<dbReference type="Gene3D" id="3.90.1750.10">
    <property type="entry name" value="Hect, E3 ligase catalytic domains"/>
    <property type="match status" value="2"/>
</dbReference>
<feature type="compositionally biased region" description="Basic and acidic residues" evidence="3">
    <location>
        <begin position="1014"/>
        <end position="1030"/>
    </location>
</feature>
<name>A0A086JAX6_TOXGO</name>
<feature type="domain" description="HECT" evidence="4">
    <location>
        <begin position="359"/>
        <end position="400"/>
    </location>
</feature>
<evidence type="ECO:0000313" key="6">
    <source>
        <dbReference type="Proteomes" id="UP000028828"/>
    </source>
</evidence>
<feature type="compositionally biased region" description="Acidic residues" evidence="3">
    <location>
        <begin position="465"/>
        <end position="481"/>
    </location>
</feature>
<feature type="active site" description="Glycyl thioester intermediate" evidence="2">
    <location>
        <position position="1351"/>
    </location>
</feature>
<dbReference type="PANTHER" id="PTHR46654:SF1">
    <property type="entry name" value="E3 UBIQUITIN-PROTEIN LIGASE HECTD3"/>
    <property type="match status" value="1"/>
</dbReference>
<keyword evidence="1 2" id="KW-0833">Ubl conjugation pathway</keyword>
<dbReference type="GO" id="GO:0005737">
    <property type="term" value="C:cytoplasm"/>
    <property type="evidence" value="ECO:0007669"/>
    <property type="project" value="TreeGrafter"/>
</dbReference>
<feature type="compositionally biased region" description="Polar residues" evidence="3">
    <location>
        <begin position="701"/>
        <end position="720"/>
    </location>
</feature>
<comment type="caution">
    <text evidence="5">The sequence shown here is derived from an EMBL/GenBank/DDBJ whole genome shotgun (WGS) entry which is preliminary data.</text>
</comment>
<dbReference type="Pfam" id="PF00632">
    <property type="entry name" value="HECT"/>
    <property type="match status" value="1"/>
</dbReference>
<feature type="compositionally biased region" description="Basic and acidic residues" evidence="3">
    <location>
        <begin position="689"/>
        <end position="699"/>
    </location>
</feature>
<dbReference type="Gene3D" id="3.30.2160.10">
    <property type="entry name" value="Hect, E3 ligase catalytic domain"/>
    <property type="match status" value="1"/>
</dbReference>
<protein>
    <submittedName>
        <fullName evidence="5">HECT-domain (Ubiquitin-transferase) domain-containing protein</fullName>
    </submittedName>
</protein>
<feature type="region of interest" description="Disordered" evidence="3">
    <location>
        <begin position="460"/>
        <end position="549"/>
    </location>
</feature>
<dbReference type="Proteomes" id="UP000028828">
    <property type="component" value="Unassembled WGS sequence"/>
</dbReference>
<feature type="region of interest" description="Disordered" evidence="3">
    <location>
        <begin position="926"/>
        <end position="1106"/>
    </location>
</feature>
<feature type="compositionally biased region" description="Low complexity" evidence="3">
    <location>
        <begin position="840"/>
        <end position="850"/>
    </location>
</feature>
<reference evidence="5 6" key="1">
    <citation type="submission" date="2014-03" db="EMBL/GenBank/DDBJ databases">
        <authorList>
            <person name="Sibley D."/>
            <person name="Venepally P."/>
            <person name="Karamycheva S."/>
            <person name="Hadjithomas M."/>
            <person name="Khan A."/>
            <person name="Brunk B."/>
            <person name="Roos D."/>
            <person name="Caler E."/>
            <person name="Lorenzi H."/>
        </authorList>
    </citation>
    <scope>NUCLEOTIDE SEQUENCE [LARGE SCALE GENOMIC DNA]</scope>
    <source>
        <strain evidence="6">p89</strain>
    </source>
</reference>
<accession>A0A086JAX6</accession>
<proteinExistence type="predicted"/>
<feature type="domain" description="HECT" evidence="4">
    <location>
        <begin position="1110"/>
        <end position="1383"/>
    </location>
</feature>
<dbReference type="PROSITE" id="PS50237">
    <property type="entry name" value="HECT"/>
    <property type="match status" value="2"/>
</dbReference>
<sequence length="1397" mass="150665">MFAWPLSLDVSLRETVDLLAPDLAAGCRVLGEEQGGEEAETVAAMPKTEPERLEFFKRVADGFWTLEESRAEMLQRLDKAVPKKKTLWKIQAVSPEEAVEHAIALRRAVSKMMETAVRRSSVLPQPSSFFYRLFTRLLVLRMRLLVRLNTAALRAVPLVASVFNSPNLGPDFHGLLTGDPVVFLRGPSRNCLPWLHVDSGSPHTGRESDDILHHNFGLGSREKIKEKSWVCRSSRRMHLRRSEKGGRSGSPASRLASPSHATRCDKRDTAASFYAHTKMVVQAGPADLPAQLSVYLFMRPLLTSETITSLWGRALERVGVPSHDIPALRLDRGLAATAKNILHSMLYQATVQLLASHMNPNKLRGRPGDRPFMVVFKGEGATDFGGPFQEFLSCIAREIMGSLADAPDGGLPNFSPCLPCPNATHAIGPHQDTVLLRPDDPPYNPEPQLYFRGEIEALQENESVGTDEDERYEGSEDEGSDDEGRSGSKTRQEVEGEDQIREERETGALPHGASTISDTEKDGFSSDWHFVSSGESRSDGSSDEGDDDIGVLATNTVKQYALDQGESRKASGAMGASGTLATLEFPRRDSCGSSARSASLETTPFVEVLSPLFAAMASRNQEGRASGVFRSLSSGVLTRGRADLASLLFFRSFFPSDNISLQTSQRRRRGACLPLSFFDPLEISPVGAPRRDGRMRRDFGSTGNLPGVSSVTDSQGTQGRSAAFPASPSHSVGGPMTFPNATPLTQMGTAPLASNPPRLPASHRPQGHSGGRGGEGSLPPPEPRPSGVPSSPGALDFHGDSGGMGQFRLRREDRQVFQMPSPLPTLGHALPRTAPQMGDSMAGSSSAATSPLSGRHFPGSPQTPGPQTGPLGESGFAVSGPGGVGVQTPADAFPDRRRAMERETAPFAFVSSDLEVDEGRHGRFSVPAASHHAVGARPVPLQTPTRPGRDPSGLSHGRSLTPPPLVAGGSNDSSAPSLGFQSQGGRERGGRSRGASRGPGPNGGTVAPEGWPVDEGRDRGFQDRSRDENRGNTTPTPAHRGGVREGGMFFLPTSQEEGRSSGGPGNGRNGGDDPGNGGGGDGPGPSGGRRDGEDRMGQGGLDKDTERRAELAMYEALGRLLAMCSCIGAAFNASLNPLIWKKLVGQPLQIQDLADSDCVAVEMLRSLRRLAAVPPSLWDEAMEASISDLTFMTEGSSGQPFELVQGGSEIVVTPKNLELFIRLSERCRLLEGQGSLEALLKGIGAVLPLGRMRMLFDWRRLEYRVCGDRVVDLDLLRSHTACGSEELKATLFEVLETFTNDQLQRFLRFVSGRSRLPSSGSDWRMAVDYEIPEGQRVPPIDDNRLPTAATCGFRLLLPRYTSNSIFRQRLLYAINNCTAIDLDAYVVHEQMTLMYED</sequence>
<evidence type="ECO:0000256" key="2">
    <source>
        <dbReference type="PROSITE-ProRule" id="PRU00104"/>
    </source>
</evidence>
<feature type="compositionally biased region" description="Low complexity" evidence="3">
    <location>
        <begin position="858"/>
        <end position="871"/>
    </location>
</feature>
<dbReference type="Gene3D" id="3.30.2410.10">
    <property type="entry name" value="Hect, E3 ligase catalytic domain"/>
    <property type="match status" value="1"/>
</dbReference>
<feature type="compositionally biased region" description="Gly residues" evidence="3">
    <location>
        <begin position="1060"/>
        <end position="1087"/>
    </location>
</feature>
<keyword evidence="5" id="KW-0808">Transferase</keyword>
<dbReference type="InterPro" id="IPR042469">
    <property type="entry name" value="HECTD3"/>
</dbReference>
<feature type="region of interest" description="Disordered" evidence="3">
    <location>
        <begin position="819"/>
        <end position="890"/>
    </location>
</feature>
<dbReference type="VEuPathDB" id="ToxoDB:TGP89_209000B"/>
<evidence type="ECO:0000313" key="5">
    <source>
        <dbReference type="EMBL" id="KFG29294.1"/>
    </source>
</evidence>
<dbReference type="EMBL" id="AEYI02002187">
    <property type="protein sequence ID" value="KFG29294.1"/>
    <property type="molecule type" value="Genomic_DNA"/>
</dbReference>
<feature type="compositionally biased region" description="Polar residues" evidence="3">
    <location>
        <begin position="970"/>
        <end position="983"/>
    </location>
</feature>
<evidence type="ECO:0000256" key="1">
    <source>
        <dbReference type="ARBA" id="ARBA00022786"/>
    </source>
</evidence>
<feature type="compositionally biased region" description="Basic and acidic residues" evidence="3">
    <location>
        <begin position="482"/>
        <end position="506"/>
    </location>
</feature>
<dbReference type="GO" id="GO:0004842">
    <property type="term" value="F:ubiquitin-protein transferase activity"/>
    <property type="evidence" value="ECO:0007669"/>
    <property type="project" value="InterPro"/>
</dbReference>
<dbReference type="SUPFAM" id="SSF56204">
    <property type="entry name" value="Hect, E3 ligase catalytic domain"/>
    <property type="match status" value="2"/>
</dbReference>